<dbReference type="RefSeq" id="WP_024498497.1">
    <property type="nucleotide sequence ID" value="NZ_CP096596.1"/>
</dbReference>
<evidence type="ECO:0000313" key="4">
    <source>
        <dbReference type="EMBL" id="MDV6305965.1"/>
    </source>
</evidence>
<feature type="transmembrane region" description="Helical" evidence="2">
    <location>
        <begin position="102"/>
        <end position="120"/>
    </location>
</feature>
<keyword evidence="2" id="KW-1133">Transmembrane helix</keyword>
<dbReference type="Proteomes" id="UP001185779">
    <property type="component" value="Unassembled WGS sequence"/>
</dbReference>
<reference evidence="5 6" key="1">
    <citation type="submission" date="2023-10" db="EMBL/GenBank/DDBJ databases">
        <title>Development of a sustainable strategy for remediation of hydrocarbon-contaminated territories based on the waste exchange concept.</title>
        <authorList>
            <person name="Krivoruchko A."/>
        </authorList>
    </citation>
    <scope>NUCLEOTIDE SEQUENCE</scope>
    <source>
        <strain evidence="4 6">IEGM 1266</strain>
        <strain evidence="5">IEGM 1279</strain>
    </source>
</reference>
<gene>
    <name evidence="4" type="ORF">R3P94_01155</name>
    <name evidence="5" type="ORF">R3Q15_01185</name>
</gene>
<feature type="compositionally biased region" description="Basic and acidic residues" evidence="1">
    <location>
        <begin position="29"/>
        <end position="47"/>
    </location>
</feature>
<proteinExistence type="predicted"/>
<dbReference type="EMBL" id="JAWLKI010000001">
    <property type="protein sequence ID" value="MDV6305965.1"/>
    <property type="molecule type" value="Genomic_DNA"/>
</dbReference>
<keyword evidence="6" id="KW-1185">Reference proteome</keyword>
<dbReference type="AlphaFoldDB" id="A0AAE4R555"/>
<feature type="compositionally biased region" description="Basic and acidic residues" evidence="1">
    <location>
        <begin position="10"/>
        <end position="21"/>
    </location>
</feature>
<keyword evidence="2" id="KW-0472">Membrane</keyword>
<dbReference type="Pfam" id="PF01476">
    <property type="entry name" value="LysM"/>
    <property type="match status" value="1"/>
</dbReference>
<organism evidence="5 7">
    <name type="scientific">Gordonia amicalis</name>
    <dbReference type="NCBI Taxonomy" id="89053"/>
    <lineage>
        <taxon>Bacteria</taxon>
        <taxon>Bacillati</taxon>
        <taxon>Actinomycetota</taxon>
        <taxon>Actinomycetes</taxon>
        <taxon>Mycobacteriales</taxon>
        <taxon>Gordoniaceae</taxon>
        <taxon>Gordonia</taxon>
    </lineage>
</organism>
<feature type="domain" description="LysM" evidence="3">
    <location>
        <begin position="136"/>
        <end position="185"/>
    </location>
</feature>
<dbReference type="CDD" id="cd00118">
    <property type="entry name" value="LysM"/>
    <property type="match status" value="1"/>
</dbReference>
<evidence type="ECO:0000256" key="1">
    <source>
        <dbReference type="SAM" id="MobiDB-lite"/>
    </source>
</evidence>
<dbReference type="InterPro" id="IPR018392">
    <property type="entry name" value="LysM"/>
</dbReference>
<dbReference type="Gene3D" id="3.10.350.10">
    <property type="entry name" value="LysM domain"/>
    <property type="match status" value="1"/>
</dbReference>
<evidence type="ECO:0000259" key="3">
    <source>
        <dbReference type="SMART" id="SM00257"/>
    </source>
</evidence>
<dbReference type="EMBL" id="JAWLKH010000001">
    <property type="protein sequence ID" value="MDV6310525.1"/>
    <property type="molecule type" value="Genomic_DNA"/>
</dbReference>
<evidence type="ECO:0000313" key="7">
    <source>
        <dbReference type="Proteomes" id="UP001185922"/>
    </source>
</evidence>
<evidence type="ECO:0000313" key="5">
    <source>
        <dbReference type="EMBL" id="MDV6310525.1"/>
    </source>
</evidence>
<dbReference type="InterPro" id="IPR036779">
    <property type="entry name" value="LysM_dom_sf"/>
</dbReference>
<feature type="region of interest" description="Disordered" evidence="1">
    <location>
        <begin position="1"/>
        <end position="52"/>
    </location>
</feature>
<evidence type="ECO:0000256" key="2">
    <source>
        <dbReference type="SAM" id="Phobius"/>
    </source>
</evidence>
<accession>A0AAE4R555</accession>
<protein>
    <submittedName>
        <fullName evidence="5">LysM peptidoglycan-binding domain-containing protein</fullName>
    </submittedName>
</protein>
<evidence type="ECO:0000313" key="6">
    <source>
        <dbReference type="Proteomes" id="UP001185779"/>
    </source>
</evidence>
<sequence length="188" mass="20083">MRTATLIDPVHLDPARHDPARHGGPVRGDVLERPRPTRRGDARRPVDNRPVPESAVRVRRVASTQCASPVGMRGRGPVVPAWRPAEAAPAAVIRRRRRTATAVLAGVALALAVWVIAVVGQNYAASVTPAAVGTEVVHVRSGDSLSTIASRVAPEMPREAVVDEIIQLNDLASSGLRVGQPLLTPRYH</sequence>
<dbReference type="Proteomes" id="UP001185922">
    <property type="component" value="Unassembled WGS sequence"/>
</dbReference>
<dbReference type="SMART" id="SM00257">
    <property type="entry name" value="LysM"/>
    <property type="match status" value="1"/>
</dbReference>
<name>A0AAE4R555_9ACTN</name>
<keyword evidence="2" id="KW-0812">Transmembrane</keyword>
<comment type="caution">
    <text evidence="5">The sequence shown here is derived from an EMBL/GenBank/DDBJ whole genome shotgun (WGS) entry which is preliminary data.</text>
</comment>